<keyword evidence="2" id="KW-1185">Reference proteome</keyword>
<evidence type="ECO:0000313" key="2">
    <source>
        <dbReference type="Proteomes" id="UP000314294"/>
    </source>
</evidence>
<dbReference type="EMBL" id="SRLO01000077">
    <property type="protein sequence ID" value="TNN78063.1"/>
    <property type="molecule type" value="Genomic_DNA"/>
</dbReference>
<sequence>MDGGALQGETKRTLLVVVSEAGRGRGGGRRRKPGLIEVNALNEMEMEMWGSEAHSTASSVCFLHRQGGGGMGKGMRMGVVGGNAQGWRQ</sequence>
<accession>A0A4Z2ILL6</accession>
<reference evidence="1 2" key="1">
    <citation type="submission" date="2019-03" db="EMBL/GenBank/DDBJ databases">
        <title>First draft genome of Liparis tanakae, snailfish: a comprehensive survey of snailfish specific genes.</title>
        <authorList>
            <person name="Kim W."/>
            <person name="Song I."/>
            <person name="Jeong J.-H."/>
            <person name="Kim D."/>
            <person name="Kim S."/>
            <person name="Ryu S."/>
            <person name="Song J.Y."/>
            <person name="Lee S.K."/>
        </authorList>
    </citation>
    <scope>NUCLEOTIDE SEQUENCE [LARGE SCALE GENOMIC DNA]</scope>
    <source>
        <tissue evidence="1">Muscle</tissue>
    </source>
</reference>
<protein>
    <submittedName>
        <fullName evidence="1">Uncharacterized protein</fullName>
    </submittedName>
</protein>
<name>A0A4Z2ILL6_9TELE</name>
<dbReference type="AlphaFoldDB" id="A0A4Z2ILL6"/>
<proteinExistence type="predicted"/>
<comment type="caution">
    <text evidence="1">The sequence shown here is derived from an EMBL/GenBank/DDBJ whole genome shotgun (WGS) entry which is preliminary data.</text>
</comment>
<organism evidence="1 2">
    <name type="scientific">Liparis tanakae</name>
    <name type="common">Tanaka's snailfish</name>
    <dbReference type="NCBI Taxonomy" id="230148"/>
    <lineage>
        <taxon>Eukaryota</taxon>
        <taxon>Metazoa</taxon>
        <taxon>Chordata</taxon>
        <taxon>Craniata</taxon>
        <taxon>Vertebrata</taxon>
        <taxon>Euteleostomi</taxon>
        <taxon>Actinopterygii</taxon>
        <taxon>Neopterygii</taxon>
        <taxon>Teleostei</taxon>
        <taxon>Neoteleostei</taxon>
        <taxon>Acanthomorphata</taxon>
        <taxon>Eupercaria</taxon>
        <taxon>Perciformes</taxon>
        <taxon>Cottioidei</taxon>
        <taxon>Cottales</taxon>
        <taxon>Liparidae</taxon>
        <taxon>Liparis</taxon>
    </lineage>
</organism>
<dbReference type="Proteomes" id="UP000314294">
    <property type="component" value="Unassembled WGS sequence"/>
</dbReference>
<gene>
    <name evidence="1" type="ORF">EYF80_011817</name>
</gene>
<evidence type="ECO:0000313" key="1">
    <source>
        <dbReference type="EMBL" id="TNN78063.1"/>
    </source>
</evidence>